<dbReference type="Pfam" id="PF03098">
    <property type="entry name" value="An_peroxidase"/>
    <property type="match status" value="1"/>
</dbReference>
<organism evidence="9">
    <name type="scientific">Cacopsylla melanoneura</name>
    <dbReference type="NCBI Taxonomy" id="428564"/>
    <lineage>
        <taxon>Eukaryota</taxon>
        <taxon>Metazoa</taxon>
        <taxon>Ecdysozoa</taxon>
        <taxon>Arthropoda</taxon>
        <taxon>Hexapoda</taxon>
        <taxon>Insecta</taxon>
        <taxon>Pterygota</taxon>
        <taxon>Neoptera</taxon>
        <taxon>Paraneoptera</taxon>
        <taxon>Hemiptera</taxon>
        <taxon>Sternorrhyncha</taxon>
        <taxon>Psylloidea</taxon>
        <taxon>Psyllidae</taxon>
        <taxon>Psyllinae</taxon>
        <taxon>Cacopsylla</taxon>
    </lineage>
</organism>
<keyword evidence="7" id="KW-0479">Metal-binding</keyword>
<keyword evidence="5 8" id="KW-0732">Signal</keyword>
<keyword evidence="4 7" id="KW-0349">Heme</keyword>
<dbReference type="GO" id="GO:0005576">
    <property type="term" value="C:extracellular region"/>
    <property type="evidence" value="ECO:0007669"/>
    <property type="project" value="UniProtKB-SubCell"/>
</dbReference>
<dbReference type="GO" id="GO:0020037">
    <property type="term" value="F:heme binding"/>
    <property type="evidence" value="ECO:0007669"/>
    <property type="project" value="InterPro"/>
</dbReference>
<dbReference type="PRINTS" id="PR00457">
    <property type="entry name" value="ANPEROXIDASE"/>
</dbReference>
<dbReference type="FunFam" id="1.10.640.10:FF:000003">
    <property type="entry name" value="chorion peroxidase"/>
    <property type="match status" value="1"/>
</dbReference>
<dbReference type="Gene3D" id="1.10.640.10">
    <property type="entry name" value="Haem peroxidase domain superfamily, animal type"/>
    <property type="match status" value="1"/>
</dbReference>
<dbReference type="EMBL" id="HBUF01570823">
    <property type="protein sequence ID" value="CAG6766441.1"/>
    <property type="molecule type" value="Transcribed_RNA"/>
</dbReference>
<dbReference type="PANTHER" id="PTHR11475">
    <property type="entry name" value="OXIDASE/PEROXIDASE"/>
    <property type="match status" value="1"/>
</dbReference>
<evidence type="ECO:0000256" key="3">
    <source>
        <dbReference type="ARBA" id="ARBA00022559"/>
    </source>
</evidence>
<feature type="chain" id="PRO_5036262011" evidence="8">
    <location>
        <begin position="27"/>
        <end position="635"/>
    </location>
</feature>
<keyword evidence="3 9" id="KW-0575">Peroxidase</keyword>
<evidence type="ECO:0000256" key="5">
    <source>
        <dbReference type="ARBA" id="ARBA00022729"/>
    </source>
</evidence>
<dbReference type="EMBL" id="HBUF01080401">
    <property type="protein sequence ID" value="CAG6632673.1"/>
    <property type="molecule type" value="Transcribed_RNA"/>
</dbReference>
<accession>A0A8D8SY12</accession>
<evidence type="ECO:0000256" key="4">
    <source>
        <dbReference type="ARBA" id="ARBA00022617"/>
    </source>
</evidence>
<evidence type="ECO:0000256" key="1">
    <source>
        <dbReference type="ARBA" id="ARBA00004613"/>
    </source>
</evidence>
<evidence type="ECO:0000313" key="9">
    <source>
        <dbReference type="EMBL" id="CAG6677888.1"/>
    </source>
</evidence>
<protein>
    <submittedName>
        <fullName evidence="9">Peroxidase</fullName>
    </submittedName>
</protein>
<dbReference type="AlphaFoldDB" id="A0A8D8SY12"/>
<dbReference type="PROSITE" id="PS50292">
    <property type="entry name" value="PEROXIDASE_3"/>
    <property type="match status" value="1"/>
</dbReference>
<dbReference type="GO" id="GO:0046872">
    <property type="term" value="F:metal ion binding"/>
    <property type="evidence" value="ECO:0007669"/>
    <property type="project" value="UniProtKB-KW"/>
</dbReference>
<proteinExistence type="predicted"/>
<dbReference type="InterPro" id="IPR037120">
    <property type="entry name" value="Haem_peroxidase_sf_animal"/>
</dbReference>
<dbReference type="GO" id="GO:0022412">
    <property type="term" value="P:cellular process involved in reproduction in multicellular organism"/>
    <property type="evidence" value="ECO:0007669"/>
    <property type="project" value="UniProtKB-ARBA"/>
</dbReference>
<feature type="signal peptide" evidence="8">
    <location>
        <begin position="1"/>
        <end position="26"/>
    </location>
</feature>
<sequence length="635" mass="70036">MTPIRELSFSFLLLLVLVLCISFSSGALPPGEIINPTKVQPVADQNIVDQCAPKVNPCDLKNIYRTIDGSCNNLQHPSWGVANSGHVRLLAASFEDGKSKYRVSSVDKSELPSPRLLRTLLFKAKPPPPTDVHTRAFLTFSQLIAHDVTSNPESPGPKCCTPSGSDLVQPQPAVCRPISIPANDAYYAPFKRTCMEYRASLQLTSCPLNDKVMQPIILNSHYIDGSVIYGSDDKKAKSLRTNEGGKLVVLMKGGTPVLPPFQDLPVATSKSECPLDPANCYDSGDPRVNQNLDLVAQTLALYKFHNYLVDKLATIKTGASDEDLYQTGRKIMGAVLQHITYNDILPALLGKDYVSSVGLAPEPGYSKAYSPETNPATLAELVAAAFRSLHTYIPDKIDFVKEDRTVAKSIPFSQSLHNPGPVFTVKDNFDDLLRGQATQLQEIADSFMTEEITNKFFDNDVPDVLNHKFGDDLASRDIQRGRDFGLRPYNDYRELCGFPRAKTFDDFQDNMHPETIVILNSVFKSVDDVDFYAGAFSENFLPGTLTTPTFRCIIAESFSRYKKADRFFYLNGNQTGSLTLDQIKTIKSISLAHIFCGGSVGIVSMQPDPFHPVSPTNKLTPCADLLKLIDLSPFK</sequence>
<reference evidence="9" key="1">
    <citation type="submission" date="2021-05" db="EMBL/GenBank/DDBJ databases">
        <authorList>
            <person name="Alioto T."/>
            <person name="Alioto T."/>
            <person name="Gomez Garrido J."/>
        </authorList>
    </citation>
    <scope>NUCLEOTIDE SEQUENCE</scope>
</reference>
<dbReference type="GO" id="GO:0006979">
    <property type="term" value="P:response to oxidative stress"/>
    <property type="evidence" value="ECO:0007669"/>
    <property type="project" value="InterPro"/>
</dbReference>
<evidence type="ECO:0000256" key="7">
    <source>
        <dbReference type="PIRSR" id="PIRSR619791-2"/>
    </source>
</evidence>
<dbReference type="GO" id="GO:0004601">
    <property type="term" value="F:peroxidase activity"/>
    <property type="evidence" value="ECO:0007669"/>
    <property type="project" value="UniProtKB-KW"/>
</dbReference>
<dbReference type="EMBL" id="HBUF01080400">
    <property type="protein sequence ID" value="CAG6632672.1"/>
    <property type="molecule type" value="Transcribed_RNA"/>
</dbReference>
<evidence type="ECO:0000256" key="8">
    <source>
        <dbReference type="SAM" id="SignalP"/>
    </source>
</evidence>
<evidence type="ECO:0000256" key="2">
    <source>
        <dbReference type="ARBA" id="ARBA00022525"/>
    </source>
</evidence>
<keyword evidence="3 9" id="KW-0560">Oxidoreductase</keyword>
<dbReference type="EMBL" id="HBUF01570824">
    <property type="protein sequence ID" value="CAG6766442.1"/>
    <property type="molecule type" value="Transcribed_RNA"/>
</dbReference>
<comment type="subcellular location">
    <subcellularLocation>
        <location evidence="1">Secreted</location>
    </subcellularLocation>
</comment>
<dbReference type="PANTHER" id="PTHR11475:SF125">
    <property type="entry name" value="GH11385P"/>
    <property type="match status" value="1"/>
</dbReference>
<keyword evidence="6 7" id="KW-0408">Iron</keyword>
<dbReference type="InterPro" id="IPR010255">
    <property type="entry name" value="Haem_peroxidase_sf"/>
</dbReference>
<keyword evidence="2" id="KW-0964">Secreted</keyword>
<dbReference type="EMBL" id="HBUF01244031">
    <property type="protein sequence ID" value="CAG6677888.1"/>
    <property type="molecule type" value="Transcribed_RNA"/>
</dbReference>
<name>A0A8D8SY12_9HEMI</name>
<dbReference type="SUPFAM" id="SSF48113">
    <property type="entry name" value="Heme-dependent peroxidases"/>
    <property type="match status" value="1"/>
</dbReference>
<feature type="binding site" description="axial binding residue" evidence="7">
    <location>
        <position position="390"/>
    </location>
    <ligand>
        <name>heme b</name>
        <dbReference type="ChEBI" id="CHEBI:60344"/>
    </ligand>
    <ligandPart>
        <name>Fe</name>
        <dbReference type="ChEBI" id="CHEBI:18248"/>
    </ligandPart>
</feature>
<evidence type="ECO:0000256" key="6">
    <source>
        <dbReference type="ARBA" id="ARBA00023004"/>
    </source>
</evidence>
<dbReference type="InterPro" id="IPR019791">
    <property type="entry name" value="Haem_peroxidase_animal"/>
</dbReference>
<dbReference type="EMBL" id="HBUF01244032">
    <property type="protein sequence ID" value="CAG6677889.1"/>
    <property type="molecule type" value="Transcribed_RNA"/>
</dbReference>